<dbReference type="Proteomes" id="UP000823933">
    <property type="component" value="Unassembled WGS sequence"/>
</dbReference>
<reference evidence="1" key="1">
    <citation type="journal article" date="2021" name="PeerJ">
        <title>Extensive microbial diversity within the chicken gut microbiome revealed by metagenomics and culture.</title>
        <authorList>
            <person name="Gilroy R."/>
            <person name="Ravi A."/>
            <person name="Getino M."/>
            <person name="Pursley I."/>
            <person name="Horton D.L."/>
            <person name="Alikhan N.F."/>
            <person name="Baker D."/>
            <person name="Gharbi K."/>
            <person name="Hall N."/>
            <person name="Watson M."/>
            <person name="Adriaenssens E.M."/>
            <person name="Foster-Nyarko E."/>
            <person name="Jarju S."/>
            <person name="Secka A."/>
            <person name="Antonio M."/>
            <person name="Oren A."/>
            <person name="Chaudhuri R.R."/>
            <person name="La Ragione R."/>
            <person name="Hildebrand F."/>
            <person name="Pallen M.J."/>
        </authorList>
    </citation>
    <scope>NUCLEOTIDE SEQUENCE</scope>
    <source>
        <strain evidence="1">ChiHcolR34-3080</strain>
    </source>
</reference>
<accession>A0A9D1QBX6</accession>
<evidence type="ECO:0000313" key="1">
    <source>
        <dbReference type="EMBL" id="HIW09804.1"/>
    </source>
</evidence>
<name>A0A9D1QBX6_9FIRM</name>
<sequence length="116" mass="13346">MNEFLNEEETKQQAACIYSLLMGDFRPEFLSPSAKRVKSVFDPSNPNLFEQLYGNGYDAYGRLCERLHPGEEEDRDVEELWGSALQMCEYMGGLMYGYGRYYALHPEEFPAIPPEG</sequence>
<protein>
    <submittedName>
        <fullName evidence="1">Uncharacterized protein</fullName>
    </submittedName>
</protein>
<organism evidence="1 2">
    <name type="scientific">Candidatus Faecalibacterium intestinigallinarum</name>
    <dbReference type="NCBI Taxonomy" id="2838581"/>
    <lineage>
        <taxon>Bacteria</taxon>
        <taxon>Bacillati</taxon>
        <taxon>Bacillota</taxon>
        <taxon>Clostridia</taxon>
        <taxon>Eubacteriales</taxon>
        <taxon>Oscillospiraceae</taxon>
        <taxon>Faecalibacterium</taxon>
    </lineage>
</organism>
<reference evidence="1" key="2">
    <citation type="submission" date="2021-04" db="EMBL/GenBank/DDBJ databases">
        <authorList>
            <person name="Gilroy R."/>
        </authorList>
    </citation>
    <scope>NUCLEOTIDE SEQUENCE</scope>
    <source>
        <strain evidence="1">ChiHcolR34-3080</strain>
    </source>
</reference>
<dbReference type="AlphaFoldDB" id="A0A9D1QBX6"/>
<evidence type="ECO:0000313" key="2">
    <source>
        <dbReference type="Proteomes" id="UP000823933"/>
    </source>
</evidence>
<proteinExistence type="predicted"/>
<dbReference type="EMBL" id="DXHQ01000123">
    <property type="protein sequence ID" value="HIW09804.1"/>
    <property type="molecule type" value="Genomic_DNA"/>
</dbReference>
<gene>
    <name evidence="1" type="ORF">H9890_10460</name>
</gene>
<comment type="caution">
    <text evidence="1">The sequence shown here is derived from an EMBL/GenBank/DDBJ whole genome shotgun (WGS) entry which is preliminary data.</text>
</comment>